<dbReference type="SUPFAM" id="SSF53098">
    <property type="entry name" value="Ribonuclease H-like"/>
    <property type="match status" value="1"/>
</dbReference>
<comment type="caution">
    <text evidence="2">The sequence shown here is derived from an EMBL/GenBank/DDBJ whole genome shotgun (WGS) entry which is preliminary data.</text>
</comment>
<dbReference type="PANTHER" id="PTHR30231:SF42">
    <property type="entry name" value="EXONUCLEASE"/>
    <property type="match status" value="1"/>
</dbReference>
<dbReference type="EMBL" id="QXGK01000001">
    <property type="protein sequence ID" value="RSX58711.1"/>
    <property type="molecule type" value="Genomic_DNA"/>
</dbReference>
<organism evidence="2 3">
    <name type="scientific">Bifidobacterium samirii</name>
    <dbReference type="NCBI Taxonomy" id="2306974"/>
    <lineage>
        <taxon>Bacteria</taxon>
        <taxon>Bacillati</taxon>
        <taxon>Actinomycetota</taxon>
        <taxon>Actinomycetes</taxon>
        <taxon>Bifidobacteriales</taxon>
        <taxon>Bifidobacteriaceae</taxon>
        <taxon>Bifidobacterium</taxon>
    </lineage>
</organism>
<dbReference type="OrthoDB" id="9803913at2"/>
<proteinExistence type="predicted"/>
<dbReference type="InterPro" id="IPR012337">
    <property type="entry name" value="RNaseH-like_sf"/>
</dbReference>
<dbReference type="Gene3D" id="3.30.420.10">
    <property type="entry name" value="Ribonuclease H-like superfamily/Ribonuclease H"/>
    <property type="match status" value="1"/>
</dbReference>
<dbReference type="PANTHER" id="PTHR30231">
    <property type="entry name" value="DNA POLYMERASE III SUBUNIT EPSILON"/>
    <property type="match status" value="1"/>
</dbReference>
<dbReference type="GO" id="GO:0003676">
    <property type="term" value="F:nucleic acid binding"/>
    <property type="evidence" value="ECO:0007669"/>
    <property type="project" value="InterPro"/>
</dbReference>
<keyword evidence="3" id="KW-1185">Reference proteome</keyword>
<dbReference type="SMART" id="SM00479">
    <property type="entry name" value="EXOIII"/>
    <property type="match status" value="1"/>
</dbReference>
<accession>A0A430FWH2</accession>
<evidence type="ECO:0000313" key="2">
    <source>
        <dbReference type="EMBL" id="RSX58711.1"/>
    </source>
</evidence>
<dbReference type="InterPro" id="IPR013520">
    <property type="entry name" value="Ribonucl_H"/>
</dbReference>
<dbReference type="GO" id="GO:0005829">
    <property type="term" value="C:cytosol"/>
    <property type="evidence" value="ECO:0007669"/>
    <property type="project" value="TreeGrafter"/>
</dbReference>
<protein>
    <submittedName>
        <fullName evidence="2">DNA polymerase III subunit epsilon</fullName>
    </submittedName>
</protein>
<dbReference type="RefSeq" id="WP_125967298.1">
    <property type="nucleotide sequence ID" value="NZ_QXGK01000001.1"/>
</dbReference>
<evidence type="ECO:0000259" key="1">
    <source>
        <dbReference type="SMART" id="SM00479"/>
    </source>
</evidence>
<name>A0A430FWH2_9BIFI</name>
<reference evidence="2 3" key="1">
    <citation type="submission" date="2018-09" db="EMBL/GenBank/DDBJ databases">
        <title>Characterization of the phylogenetic diversity of five novel species belonging to the genus Bifidobacterium.</title>
        <authorList>
            <person name="Lugli G.A."/>
            <person name="Duranti S."/>
            <person name="Milani C."/>
        </authorList>
    </citation>
    <scope>NUCLEOTIDE SEQUENCE [LARGE SCALE GENOMIC DNA]</scope>
    <source>
        <strain evidence="2 3">2033B</strain>
    </source>
</reference>
<dbReference type="Pfam" id="PF00929">
    <property type="entry name" value="RNase_T"/>
    <property type="match status" value="1"/>
</dbReference>
<dbReference type="Proteomes" id="UP000287470">
    <property type="component" value="Unassembled WGS sequence"/>
</dbReference>
<sequence>MPLDFTAVDLEWVANQGAAICSVGAVRFRDGKPQEAFDVKVRPQTPYSQWEQWAIKKNHVTFEDVMFEPEWCDIYDDFLDFTGEDVLAFHNAKSADLPHLEKACDSYDLAYRPFDYLCTYSLSKLMFPNRQGKGKHTLSSMCKAQGIDWNASLYHTAAYDAQKCGELLVSLARLVNASTLQDISRGIAFRNVVSDKTIPTDMRSVIEAMPDATIEEWINALYETPANPGDKCRMCDQPLSSKARKQYRPAHCCTAPCWHRLEQQFEQQKKLLDQPPELIRPSYS</sequence>
<dbReference type="AlphaFoldDB" id="A0A430FWH2"/>
<gene>
    <name evidence="2" type="ORF">D2E24_0007</name>
</gene>
<dbReference type="GO" id="GO:0008408">
    <property type="term" value="F:3'-5' exonuclease activity"/>
    <property type="evidence" value="ECO:0007669"/>
    <property type="project" value="TreeGrafter"/>
</dbReference>
<dbReference type="InterPro" id="IPR036397">
    <property type="entry name" value="RNaseH_sf"/>
</dbReference>
<evidence type="ECO:0000313" key="3">
    <source>
        <dbReference type="Proteomes" id="UP000287470"/>
    </source>
</evidence>
<feature type="domain" description="Exonuclease" evidence="1">
    <location>
        <begin position="4"/>
        <end position="177"/>
    </location>
</feature>